<protein>
    <submittedName>
        <fullName evidence="1">Beta-3-deoxy-D-manno-oct-2-ulosonic acid transferase</fullName>
    </submittedName>
</protein>
<dbReference type="CDD" id="cd16439">
    <property type="entry name" value="beta_Kdo_transferase_KpsC_2"/>
    <property type="match status" value="1"/>
</dbReference>
<dbReference type="GO" id="GO:0000271">
    <property type="term" value="P:polysaccharide biosynthetic process"/>
    <property type="evidence" value="ECO:0007669"/>
    <property type="project" value="InterPro"/>
</dbReference>
<sequence length="667" mass="76520">MENPQRLVTTSKGLFAIPHLPELLQAQLSYRHRRLLWVKQRQLSDVDAVVAWGKKPSALAAEHVAERLSVPLLRIEDAFLRSLALGMNDMPLGVVVDDKGIYYDATRPSRLEELIRKPLSGAQRARAEQLIVKWRELRLSKYNHCRDHNVDYGRPFILLVDQTFGDASIRYGQADSDAFDRMLTAARERYPRHLIVIKTHPDVIAGHKQGHFDAQQLSADPSVHLEGRAFHPPDVIAAADAVFCVTSQMGFEALLWQKPVYVFGAPFYAGWGLTHDMQELSPTLTNRRGPATLEQLAHAAFIDYARYWHPEQQRRCSVEELMDWLSQQREWRQQFPVTLLAERFPRWKRAYLRRYFAGSELRFLKRHAELPEDQPVVVWGRPGSANHIAVEDGFVRSVGLGADLVAPKSWVIDEIGMYYDATRPSKLERLLREAEFSEKELQRAAKIRARLVKEQVSKYNVGISQWRRPTGRQKVILVPGQVESDASITYGSPYLRTNYALLKAVRERCPDDYIVYKPHPDVVAGLRTKDSQHAEQLTFCDDVVLHENMASLLTKVDEVHTLTSLTGFEALLRGVPVTCYGQPFYSGWGLTTDIYPNERRQVARQLDELVAATLIRYPRYLSENSNTLTTIEQALNEIADLRERQSHDAQATWMVKIKRVLLRLKRF</sequence>
<dbReference type="Proteomes" id="UP000286680">
    <property type="component" value="Unassembled WGS sequence"/>
</dbReference>
<dbReference type="Pfam" id="PF05159">
    <property type="entry name" value="Capsule_synth"/>
    <property type="match status" value="3"/>
</dbReference>
<accession>A0AA94EH70</accession>
<organism evidence="1 2">
    <name type="scientific">Idiomarina aquatica</name>
    <dbReference type="NCBI Taxonomy" id="1327752"/>
    <lineage>
        <taxon>Bacteria</taxon>
        <taxon>Pseudomonadati</taxon>
        <taxon>Pseudomonadota</taxon>
        <taxon>Gammaproteobacteria</taxon>
        <taxon>Alteromonadales</taxon>
        <taxon>Idiomarinaceae</taxon>
        <taxon>Idiomarina</taxon>
    </lineage>
</organism>
<dbReference type="CDD" id="cd16440">
    <property type="entry name" value="beta_Kdo_transferase_KpsC_1"/>
    <property type="match status" value="1"/>
</dbReference>
<dbReference type="InterPro" id="IPR007833">
    <property type="entry name" value="Capsule_polysaccharide_synth"/>
</dbReference>
<dbReference type="GO" id="GO:0016740">
    <property type="term" value="F:transferase activity"/>
    <property type="evidence" value="ECO:0007669"/>
    <property type="project" value="UniProtKB-KW"/>
</dbReference>
<dbReference type="GO" id="GO:0015774">
    <property type="term" value="P:polysaccharide transport"/>
    <property type="evidence" value="ECO:0007669"/>
    <property type="project" value="InterPro"/>
</dbReference>
<evidence type="ECO:0000313" key="1">
    <source>
        <dbReference type="EMBL" id="RUO45147.1"/>
    </source>
</evidence>
<dbReference type="AlphaFoldDB" id="A0AA94EH70"/>
<reference evidence="2" key="1">
    <citation type="journal article" date="2018" name="Front. Microbiol.">
        <title>Genome-Based Analysis Reveals the Taxonomy and Diversity of the Family Idiomarinaceae.</title>
        <authorList>
            <person name="Liu Y."/>
            <person name="Lai Q."/>
            <person name="Shao Z."/>
        </authorList>
    </citation>
    <scope>NUCLEOTIDE SEQUENCE [LARGE SCALE GENOMIC DNA]</scope>
    <source>
        <strain evidence="2">SN-14</strain>
    </source>
</reference>
<name>A0AA94EH70_9GAMM</name>
<comment type="caution">
    <text evidence="1">The sequence shown here is derived from an EMBL/GenBank/DDBJ whole genome shotgun (WGS) entry which is preliminary data.</text>
</comment>
<proteinExistence type="predicted"/>
<dbReference type="EMBL" id="PIPS01000001">
    <property type="protein sequence ID" value="RUO45147.1"/>
    <property type="molecule type" value="Genomic_DNA"/>
</dbReference>
<keyword evidence="1" id="KW-0808">Transferase</keyword>
<dbReference type="SUPFAM" id="SSF53756">
    <property type="entry name" value="UDP-Glycosyltransferase/glycogen phosphorylase"/>
    <property type="match status" value="1"/>
</dbReference>
<dbReference type="RefSeq" id="WP_126819527.1">
    <property type="nucleotide sequence ID" value="NZ_PIPS01000001.1"/>
</dbReference>
<gene>
    <name evidence="1" type="ORF">CWE23_03765</name>
</gene>
<keyword evidence="2" id="KW-1185">Reference proteome</keyword>
<evidence type="ECO:0000313" key="2">
    <source>
        <dbReference type="Proteomes" id="UP000286680"/>
    </source>
</evidence>